<dbReference type="PANTHER" id="PTHR43047">
    <property type="entry name" value="TWO-COMPONENT HISTIDINE PROTEIN KINASE"/>
    <property type="match status" value="1"/>
</dbReference>
<evidence type="ECO:0000256" key="3">
    <source>
        <dbReference type="ARBA" id="ARBA00022679"/>
    </source>
</evidence>
<dbReference type="InterPro" id="IPR004358">
    <property type="entry name" value="Sig_transdc_His_kin-like_C"/>
</dbReference>
<name>A0A0F8Z8L3_9ZZZZ</name>
<dbReference type="GO" id="GO:0005886">
    <property type="term" value="C:plasma membrane"/>
    <property type="evidence" value="ECO:0007669"/>
    <property type="project" value="TreeGrafter"/>
</dbReference>
<keyword evidence="4" id="KW-0418">Kinase</keyword>
<dbReference type="InterPro" id="IPR003594">
    <property type="entry name" value="HATPase_dom"/>
</dbReference>
<dbReference type="PROSITE" id="PS50109">
    <property type="entry name" value="HIS_KIN"/>
    <property type="match status" value="1"/>
</dbReference>
<organism evidence="6">
    <name type="scientific">marine sediment metagenome</name>
    <dbReference type="NCBI Taxonomy" id="412755"/>
    <lineage>
        <taxon>unclassified sequences</taxon>
        <taxon>metagenomes</taxon>
        <taxon>ecological metagenomes</taxon>
    </lineage>
</organism>
<gene>
    <name evidence="6" type="ORF">LCGC14_2726800</name>
</gene>
<dbReference type="Pfam" id="PF02518">
    <property type="entry name" value="HATPase_c"/>
    <property type="match status" value="1"/>
</dbReference>
<sequence length="58" mass="6044">MNTTTTSAGTANEKGSGLGLVLCREFVENHGGKIWVESDVGKGSKFVFTLPLKGSTGK</sequence>
<dbReference type="GO" id="GO:0009927">
    <property type="term" value="F:histidine phosphotransfer kinase activity"/>
    <property type="evidence" value="ECO:0007669"/>
    <property type="project" value="TreeGrafter"/>
</dbReference>
<evidence type="ECO:0000256" key="2">
    <source>
        <dbReference type="ARBA" id="ARBA00012438"/>
    </source>
</evidence>
<evidence type="ECO:0000313" key="6">
    <source>
        <dbReference type="EMBL" id="KKK90068.1"/>
    </source>
</evidence>
<dbReference type="Gene3D" id="3.30.565.10">
    <property type="entry name" value="Histidine kinase-like ATPase, C-terminal domain"/>
    <property type="match status" value="1"/>
</dbReference>
<dbReference type="SUPFAM" id="SSF55874">
    <property type="entry name" value="ATPase domain of HSP90 chaperone/DNA topoisomerase II/histidine kinase"/>
    <property type="match status" value="1"/>
</dbReference>
<comment type="catalytic activity">
    <reaction evidence="1">
        <text>ATP + protein L-histidine = ADP + protein N-phospho-L-histidine.</text>
        <dbReference type="EC" id="2.7.13.3"/>
    </reaction>
</comment>
<dbReference type="EC" id="2.7.13.3" evidence="2"/>
<dbReference type="AlphaFoldDB" id="A0A0F8Z8L3"/>
<proteinExistence type="predicted"/>
<dbReference type="PANTHER" id="PTHR43047:SF72">
    <property type="entry name" value="OSMOSENSING HISTIDINE PROTEIN KINASE SLN1"/>
    <property type="match status" value="1"/>
</dbReference>
<feature type="domain" description="Histidine kinase" evidence="5">
    <location>
        <begin position="1"/>
        <end position="54"/>
    </location>
</feature>
<protein>
    <recommendedName>
        <fullName evidence="2">histidine kinase</fullName>
        <ecNumber evidence="2">2.7.13.3</ecNumber>
    </recommendedName>
</protein>
<reference evidence="6" key="1">
    <citation type="journal article" date="2015" name="Nature">
        <title>Complex archaea that bridge the gap between prokaryotes and eukaryotes.</title>
        <authorList>
            <person name="Spang A."/>
            <person name="Saw J.H."/>
            <person name="Jorgensen S.L."/>
            <person name="Zaremba-Niedzwiedzka K."/>
            <person name="Martijn J."/>
            <person name="Lind A.E."/>
            <person name="van Eijk R."/>
            <person name="Schleper C."/>
            <person name="Guy L."/>
            <person name="Ettema T.J."/>
        </authorList>
    </citation>
    <scope>NUCLEOTIDE SEQUENCE</scope>
</reference>
<comment type="caution">
    <text evidence="6">The sequence shown here is derived from an EMBL/GenBank/DDBJ whole genome shotgun (WGS) entry which is preliminary data.</text>
</comment>
<keyword evidence="3" id="KW-0808">Transferase</keyword>
<evidence type="ECO:0000259" key="5">
    <source>
        <dbReference type="PROSITE" id="PS50109"/>
    </source>
</evidence>
<dbReference type="InterPro" id="IPR005467">
    <property type="entry name" value="His_kinase_dom"/>
</dbReference>
<dbReference type="PRINTS" id="PR00344">
    <property type="entry name" value="BCTRLSENSOR"/>
</dbReference>
<dbReference type="GO" id="GO:0000155">
    <property type="term" value="F:phosphorelay sensor kinase activity"/>
    <property type="evidence" value="ECO:0007669"/>
    <property type="project" value="TreeGrafter"/>
</dbReference>
<evidence type="ECO:0000256" key="4">
    <source>
        <dbReference type="ARBA" id="ARBA00022777"/>
    </source>
</evidence>
<accession>A0A0F8Z8L3</accession>
<dbReference type="InterPro" id="IPR036890">
    <property type="entry name" value="HATPase_C_sf"/>
</dbReference>
<evidence type="ECO:0000256" key="1">
    <source>
        <dbReference type="ARBA" id="ARBA00000085"/>
    </source>
</evidence>
<dbReference type="EMBL" id="LAZR01049258">
    <property type="protein sequence ID" value="KKK90068.1"/>
    <property type="molecule type" value="Genomic_DNA"/>
</dbReference>